<evidence type="ECO:0000313" key="1">
    <source>
        <dbReference type="EMBL" id="KAG5410712.1"/>
    </source>
</evidence>
<accession>A0ABQ7NIK4</accession>
<name>A0ABQ7NIK4_BRACM</name>
<keyword evidence="2" id="KW-1185">Reference proteome</keyword>
<protein>
    <recommendedName>
        <fullName evidence="3">Secreted protein</fullName>
    </recommendedName>
</protein>
<dbReference type="EMBL" id="JADBGQ010000002">
    <property type="protein sequence ID" value="KAG5410712.1"/>
    <property type="molecule type" value="Genomic_DNA"/>
</dbReference>
<sequence length="105" mass="11736">MLRLVRVFIGLARSVDLCCLAVHSLISLVLVYPVLGFDLSSSQRVIFVGGSSCRVMKSWFLVTIEDAIAWQAIGGSVRSGLRRLGVWITRSGWNRWACRGQQRLI</sequence>
<reference evidence="1 2" key="1">
    <citation type="submission" date="2021-03" db="EMBL/GenBank/DDBJ databases">
        <authorList>
            <person name="King G.J."/>
            <person name="Bancroft I."/>
            <person name="Baten A."/>
            <person name="Bloomfield J."/>
            <person name="Borpatragohain P."/>
            <person name="He Z."/>
            <person name="Irish N."/>
            <person name="Irwin J."/>
            <person name="Liu K."/>
            <person name="Mauleon R.P."/>
            <person name="Moore J."/>
            <person name="Morris R."/>
            <person name="Ostergaard L."/>
            <person name="Wang B."/>
            <person name="Wells R."/>
        </authorList>
    </citation>
    <scope>NUCLEOTIDE SEQUENCE [LARGE SCALE GENOMIC DNA]</scope>
    <source>
        <strain evidence="1">R-o-18</strain>
        <tissue evidence="1">Leaf</tissue>
    </source>
</reference>
<organism evidence="1 2">
    <name type="scientific">Brassica rapa subsp. trilocularis</name>
    <dbReference type="NCBI Taxonomy" id="1813537"/>
    <lineage>
        <taxon>Eukaryota</taxon>
        <taxon>Viridiplantae</taxon>
        <taxon>Streptophyta</taxon>
        <taxon>Embryophyta</taxon>
        <taxon>Tracheophyta</taxon>
        <taxon>Spermatophyta</taxon>
        <taxon>Magnoliopsida</taxon>
        <taxon>eudicotyledons</taxon>
        <taxon>Gunneridae</taxon>
        <taxon>Pentapetalae</taxon>
        <taxon>rosids</taxon>
        <taxon>malvids</taxon>
        <taxon>Brassicales</taxon>
        <taxon>Brassicaceae</taxon>
        <taxon>Brassiceae</taxon>
        <taxon>Brassica</taxon>
    </lineage>
</organism>
<gene>
    <name evidence="1" type="primary">A02p035190.1_BraROA</name>
    <name evidence="1" type="ORF">IGI04_007031</name>
</gene>
<comment type="caution">
    <text evidence="1">The sequence shown here is derived from an EMBL/GenBank/DDBJ whole genome shotgun (WGS) entry which is preliminary data.</text>
</comment>
<evidence type="ECO:0000313" key="2">
    <source>
        <dbReference type="Proteomes" id="UP000823674"/>
    </source>
</evidence>
<proteinExistence type="predicted"/>
<dbReference type="Proteomes" id="UP000823674">
    <property type="component" value="Chromosome A02"/>
</dbReference>
<evidence type="ECO:0008006" key="3">
    <source>
        <dbReference type="Google" id="ProtNLM"/>
    </source>
</evidence>